<evidence type="ECO:0000313" key="1">
    <source>
        <dbReference type="EMBL" id="AWY97162.1"/>
    </source>
</evidence>
<reference evidence="2" key="1">
    <citation type="submission" date="2018-06" db="EMBL/GenBank/DDBJ databases">
        <title>Description of Blautia argi sp. nov., a new anaerobic isolated from dog feces.</title>
        <authorList>
            <person name="Chang Y.-H."/>
            <person name="Paek J."/>
            <person name="Shin Y."/>
        </authorList>
    </citation>
    <scope>NUCLEOTIDE SEQUENCE [LARGE SCALE GENOMIC DNA]</scope>
    <source>
        <strain evidence="2">KCTC 15426</strain>
    </source>
</reference>
<dbReference type="KEGG" id="blau:DQQ01_02220"/>
<keyword evidence="2" id="KW-1185">Reference proteome</keyword>
<dbReference type="Proteomes" id="UP000250003">
    <property type="component" value="Chromosome"/>
</dbReference>
<name>A0A2Z4U803_9FIRM</name>
<dbReference type="RefSeq" id="WP_111918055.1">
    <property type="nucleotide sequence ID" value="NZ_CAUWHR010000003.1"/>
</dbReference>
<gene>
    <name evidence="1" type="ORF">DQQ01_02220</name>
</gene>
<organism evidence="1 2">
    <name type="scientific">Blautia argi</name>
    <dbReference type="NCBI Taxonomy" id="1912897"/>
    <lineage>
        <taxon>Bacteria</taxon>
        <taxon>Bacillati</taxon>
        <taxon>Bacillota</taxon>
        <taxon>Clostridia</taxon>
        <taxon>Lachnospirales</taxon>
        <taxon>Lachnospiraceae</taxon>
        <taxon>Blautia</taxon>
    </lineage>
</organism>
<proteinExistence type="predicted"/>
<dbReference type="AlphaFoldDB" id="A0A2Z4U803"/>
<dbReference type="OrthoDB" id="1976175at2"/>
<protein>
    <submittedName>
        <fullName evidence="1">GTPase</fullName>
    </submittedName>
</protein>
<accession>A0A2Z4U803</accession>
<evidence type="ECO:0000313" key="2">
    <source>
        <dbReference type="Proteomes" id="UP000250003"/>
    </source>
</evidence>
<sequence>MEQKNSKKDAASQDKYRVEATSTNDLDGCATTEATGMIPTLPQTQGELNSYKAILPYSPDCYVEKTKD</sequence>
<dbReference type="EMBL" id="CP030280">
    <property type="protein sequence ID" value="AWY97162.1"/>
    <property type="molecule type" value="Genomic_DNA"/>
</dbReference>